<dbReference type="EMBL" id="BLXT01005762">
    <property type="protein sequence ID" value="GFO25558.1"/>
    <property type="molecule type" value="Genomic_DNA"/>
</dbReference>
<dbReference type="GO" id="GO:0036158">
    <property type="term" value="P:outer dynein arm assembly"/>
    <property type="evidence" value="ECO:0007669"/>
    <property type="project" value="TreeGrafter"/>
</dbReference>
<gene>
    <name evidence="3" type="ORF">PoB_005206300</name>
</gene>
<dbReference type="GO" id="GO:0036159">
    <property type="term" value="P:inner dynein arm assembly"/>
    <property type="evidence" value="ECO:0007669"/>
    <property type="project" value="TreeGrafter"/>
</dbReference>
<keyword evidence="4" id="KW-1185">Reference proteome</keyword>
<keyword evidence="1" id="KW-1133">Transmembrane helix</keyword>
<dbReference type="InterPro" id="IPR057978">
    <property type="entry name" value="TPR_DAAF5"/>
</dbReference>
<keyword evidence="1" id="KW-0472">Membrane</keyword>
<dbReference type="GO" id="GO:0045505">
    <property type="term" value="F:dynein intermediate chain binding"/>
    <property type="evidence" value="ECO:0007669"/>
    <property type="project" value="TreeGrafter"/>
</dbReference>
<protein>
    <submittedName>
        <fullName evidence="3">Dynein, axonemal, assembly factor 5</fullName>
    </submittedName>
</protein>
<dbReference type="InterPro" id="IPR016024">
    <property type="entry name" value="ARM-type_fold"/>
</dbReference>
<organism evidence="3 4">
    <name type="scientific">Plakobranchus ocellatus</name>
    <dbReference type="NCBI Taxonomy" id="259542"/>
    <lineage>
        <taxon>Eukaryota</taxon>
        <taxon>Metazoa</taxon>
        <taxon>Spiralia</taxon>
        <taxon>Lophotrochozoa</taxon>
        <taxon>Mollusca</taxon>
        <taxon>Gastropoda</taxon>
        <taxon>Heterobranchia</taxon>
        <taxon>Euthyneura</taxon>
        <taxon>Panpulmonata</taxon>
        <taxon>Sacoglossa</taxon>
        <taxon>Placobranchoidea</taxon>
        <taxon>Plakobranchidae</taxon>
        <taxon>Plakobranchus</taxon>
    </lineage>
</organism>
<sequence length="280" mass="31820">MADQDENSNAVVQSLTRHINCLGEDNRNTRKNALISIRKEVFDRKAPLSSRELESVSIEVLKPLLKSFSDPVEKCRELSIDIVSCFLKSVPTVESKLSYVVPILVQRLGQQEIVEPSEEIRSLLVCLLHFIVEKAGKTIGVYVDDCVQILQRTLVDPFPETPSVRKAVTRVVGGWLLDLPDRYSYHHKLIPLLLTSLSDEQTDIREMADELWHDIGLKYERENEDDLKDKLDFVSPQPGHYPPNCNFNIQNFVLNSNTWSVLILAAVCLSIATCLRFCLD</sequence>
<evidence type="ECO:0000313" key="4">
    <source>
        <dbReference type="Proteomes" id="UP000735302"/>
    </source>
</evidence>
<dbReference type="SUPFAM" id="SSF48371">
    <property type="entry name" value="ARM repeat"/>
    <property type="match status" value="1"/>
</dbReference>
<feature type="domain" description="Dynein axonemal assembly factor 5 TPR repeats" evidence="2">
    <location>
        <begin position="21"/>
        <end position="160"/>
    </location>
</feature>
<dbReference type="AlphaFoldDB" id="A0AAV4C3I7"/>
<evidence type="ECO:0000256" key="1">
    <source>
        <dbReference type="SAM" id="Phobius"/>
    </source>
</evidence>
<dbReference type="Pfam" id="PF25757">
    <property type="entry name" value="TPR_DNAAF5"/>
    <property type="match status" value="1"/>
</dbReference>
<evidence type="ECO:0000313" key="3">
    <source>
        <dbReference type="EMBL" id="GFO25558.1"/>
    </source>
</evidence>
<dbReference type="Proteomes" id="UP000735302">
    <property type="component" value="Unassembled WGS sequence"/>
</dbReference>
<dbReference type="GO" id="GO:0003341">
    <property type="term" value="P:cilium movement"/>
    <property type="evidence" value="ECO:0007669"/>
    <property type="project" value="TreeGrafter"/>
</dbReference>
<dbReference type="GO" id="GO:0005737">
    <property type="term" value="C:cytoplasm"/>
    <property type="evidence" value="ECO:0007669"/>
    <property type="project" value="TreeGrafter"/>
</dbReference>
<evidence type="ECO:0000259" key="2">
    <source>
        <dbReference type="Pfam" id="PF25757"/>
    </source>
</evidence>
<keyword evidence="1" id="KW-0812">Transmembrane</keyword>
<dbReference type="InterPro" id="IPR052623">
    <property type="entry name" value="DAAF5"/>
</dbReference>
<dbReference type="InterPro" id="IPR011989">
    <property type="entry name" value="ARM-like"/>
</dbReference>
<name>A0AAV4C3I7_9GAST</name>
<dbReference type="PANTHER" id="PTHR16216:SF2">
    <property type="entry name" value="DYNEIN AXONEMAL ASSEMBLY FACTOR 5"/>
    <property type="match status" value="1"/>
</dbReference>
<dbReference type="PANTHER" id="PTHR16216">
    <property type="entry name" value="DYNEIN ASSEMBLY FACTOR 5, AXONEMAL"/>
    <property type="match status" value="1"/>
</dbReference>
<reference evidence="3 4" key="1">
    <citation type="journal article" date="2021" name="Elife">
        <title>Chloroplast acquisition without the gene transfer in kleptoplastic sea slugs, Plakobranchus ocellatus.</title>
        <authorList>
            <person name="Maeda T."/>
            <person name="Takahashi S."/>
            <person name="Yoshida T."/>
            <person name="Shimamura S."/>
            <person name="Takaki Y."/>
            <person name="Nagai Y."/>
            <person name="Toyoda A."/>
            <person name="Suzuki Y."/>
            <person name="Arimoto A."/>
            <person name="Ishii H."/>
            <person name="Satoh N."/>
            <person name="Nishiyama T."/>
            <person name="Hasebe M."/>
            <person name="Maruyama T."/>
            <person name="Minagawa J."/>
            <person name="Obokata J."/>
            <person name="Shigenobu S."/>
        </authorList>
    </citation>
    <scope>NUCLEOTIDE SEQUENCE [LARGE SCALE GENOMIC DNA]</scope>
</reference>
<feature type="transmembrane region" description="Helical" evidence="1">
    <location>
        <begin position="259"/>
        <end position="279"/>
    </location>
</feature>
<accession>A0AAV4C3I7</accession>
<proteinExistence type="predicted"/>
<comment type="caution">
    <text evidence="3">The sequence shown here is derived from an EMBL/GenBank/DDBJ whole genome shotgun (WGS) entry which is preliminary data.</text>
</comment>
<dbReference type="Gene3D" id="1.25.10.10">
    <property type="entry name" value="Leucine-rich Repeat Variant"/>
    <property type="match status" value="1"/>
</dbReference>